<feature type="domain" description="CobQ/CobB/MinD/ParA nucleotide binding" evidence="1">
    <location>
        <begin position="14"/>
        <end position="160"/>
    </location>
</feature>
<gene>
    <name evidence="2" type="ORF">BET03_04680</name>
</gene>
<reference evidence="2 3" key="1">
    <citation type="submission" date="2016-08" db="EMBL/GenBank/DDBJ databases">
        <title>Novel Firmicutes and Novel Genomes.</title>
        <authorList>
            <person name="Poppleton D.I."/>
            <person name="Gribaldo S."/>
        </authorList>
    </citation>
    <scope>NUCLEOTIDE SEQUENCE [LARGE SCALE GENOMIC DNA]</scope>
    <source>
        <strain evidence="2 3">CTT3</strain>
    </source>
</reference>
<organism evidence="2 3">
    <name type="scientific">Thermohalobacter berrensis</name>
    <dbReference type="NCBI Taxonomy" id="99594"/>
    <lineage>
        <taxon>Bacteria</taxon>
        <taxon>Bacillati</taxon>
        <taxon>Bacillota</taxon>
        <taxon>Tissierellia</taxon>
        <taxon>Tissierellales</taxon>
        <taxon>Thermohalobacteraceae</taxon>
        <taxon>Thermohalobacter</taxon>
    </lineage>
</organism>
<comment type="caution">
    <text evidence="2">The sequence shown here is derived from an EMBL/GenBank/DDBJ whole genome shotgun (WGS) entry which is preliminary data.</text>
</comment>
<evidence type="ECO:0000313" key="2">
    <source>
        <dbReference type="EMBL" id="RKD30003.1"/>
    </source>
</evidence>
<dbReference type="SUPFAM" id="SSF52540">
    <property type="entry name" value="P-loop containing nucleoside triphosphate hydrolases"/>
    <property type="match status" value="1"/>
</dbReference>
<dbReference type="Pfam" id="PF01656">
    <property type="entry name" value="CbiA"/>
    <property type="match status" value="1"/>
</dbReference>
<dbReference type="RefSeq" id="WP_120170197.1">
    <property type="nucleotide sequence ID" value="NZ_MCIB01000036.1"/>
</dbReference>
<keyword evidence="2" id="KW-0067">ATP-binding</keyword>
<dbReference type="InterPro" id="IPR002586">
    <property type="entry name" value="CobQ/CobB/MinD/ParA_Nub-bd_dom"/>
</dbReference>
<name>A0A419SXJ8_9FIRM</name>
<dbReference type="InterPro" id="IPR027417">
    <property type="entry name" value="P-loop_NTPase"/>
</dbReference>
<keyword evidence="2" id="KW-0547">Nucleotide-binding</keyword>
<evidence type="ECO:0000259" key="1">
    <source>
        <dbReference type="Pfam" id="PF01656"/>
    </source>
</evidence>
<dbReference type="AlphaFoldDB" id="A0A419SXJ8"/>
<dbReference type="OrthoDB" id="9779501at2"/>
<proteinExistence type="predicted"/>
<dbReference type="GO" id="GO:0005524">
    <property type="term" value="F:ATP binding"/>
    <property type="evidence" value="ECO:0007669"/>
    <property type="project" value="UniProtKB-KW"/>
</dbReference>
<dbReference type="Proteomes" id="UP000284177">
    <property type="component" value="Unassembled WGS sequence"/>
</dbReference>
<protein>
    <submittedName>
        <fullName evidence="2">ATP-binding protein</fullName>
    </submittedName>
</protein>
<keyword evidence="3" id="KW-1185">Reference proteome</keyword>
<sequence>MLNDNRIRIITGHYGSGKTEFSVNYAVKLAEQGKKVAIADLDVVNPYFRTREKIDFLTEKGIKVLGSSIKGLAADVPAVSPEILAPIQDKSYQLILDVGGDPIGAKALGRYHNYFIEDEYDMFFVLNANRPETQTPEKAIQYLKEIETASRARVTGLINNTHLLKSTTVDEVLKGQKLVKEVSERLNIPIKYVAAIESVARELPKDIEGEILPIKMYMREEWMM</sequence>
<dbReference type="EMBL" id="MCIB01000036">
    <property type="protein sequence ID" value="RKD30003.1"/>
    <property type="molecule type" value="Genomic_DNA"/>
</dbReference>
<dbReference type="Gene3D" id="3.40.50.300">
    <property type="entry name" value="P-loop containing nucleotide triphosphate hydrolases"/>
    <property type="match status" value="1"/>
</dbReference>
<evidence type="ECO:0000313" key="3">
    <source>
        <dbReference type="Proteomes" id="UP000284177"/>
    </source>
</evidence>
<accession>A0A419SXJ8</accession>